<dbReference type="PANTHER" id="PTHR42966:SF1">
    <property type="entry name" value="SIALIC ACID SYNTHASE"/>
    <property type="match status" value="1"/>
</dbReference>
<dbReference type="AlphaFoldDB" id="A0A0F9N5K7"/>
<dbReference type="GO" id="GO:0016051">
    <property type="term" value="P:carbohydrate biosynthetic process"/>
    <property type="evidence" value="ECO:0007669"/>
    <property type="project" value="InterPro"/>
</dbReference>
<dbReference type="Pfam" id="PF03102">
    <property type="entry name" value="NeuB"/>
    <property type="match status" value="1"/>
</dbReference>
<evidence type="ECO:0000259" key="1">
    <source>
        <dbReference type="Pfam" id="PF03102"/>
    </source>
</evidence>
<feature type="domain" description="PseI/NeuA/B-like" evidence="1">
    <location>
        <begin position="23"/>
        <end position="236"/>
    </location>
</feature>
<name>A0A0F9N5K7_9ZZZZ</name>
<dbReference type="GO" id="GO:0047444">
    <property type="term" value="F:N-acylneuraminate-9-phosphate synthase activity"/>
    <property type="evidence" value="ECO:0007669"/>
    <property type="project" value="TreeGrafter"/>
</dbReference>
<comment type="caution">
    <text evidence="2">The sequence shown here is derived from an EMBL/GenBank/DDBJ whole genome shotgun (WGS) entry which is preliminary data.</text>
</comment>
<sequence>MRCKLIAELSWNHLGNIDLAKKMITSAKSSGADYVKFQTWKASCLKSGSWDNDGRREIYEQAELSKQNHHDLKDYCEKTGIAFLTSCFNVSDLEMIKSVSSVVKIPSTECSNKELVTKAIDNFETVFISTGTATFKEYSQWAKYLNVWLLHCVSSYPCELDCINLPRMQAIANLTERYGYSGHCSSIWDAIAAISMGAQIIEKHFTVDKNLPGRDNKFALLPEQFSKISEYNQAWQSMIQNRGINFQSCEIDQRVNYRGRWSGKNFDDHQMS</sequence>
<accession>A0A0F9N5K7</accession>
<dbReference type="InterPro" id="IPR013785">
    <property type="entry name" value="Aldolase_TIM"/>
</dbReference>
<dbReference type="Gene3D" id="3.20.20.70">
    <property type="entry name" value="Aldolase class I"/>
    <property type="match status" value="1"/>
</dbReference>
<organism evidence="2">
    <name type="scientific">marine sediment metagenome</name>
    <dbReference type="NCBI Taxonomy" id="412755"/>
    <lineage>
        <taxon>unclassified sequences</taxon>
        <taxon>metagenomes</taxon>
        <taxon>ecological metagenomes</taxon>
    </lineage>
</organism>
<proteinExistence type="predicted"/>
<dbReference type="SUPFAM" id="SSF51569">
    <property type="entry name" value="Aldolase"/>
    <property type="match status" value="1"/>
</dbReference>
<protein>
    <recommendedName>
        <fullName evidence="1">PseI/NeuA/B-like domain-containing protein</fullName>
    </recommendedName>
</protein>
<dbReference type="InterPro" id="IPR051690">
    <property type="entry name" value="PseI-like"/>
</dbReference>
<dbReference type="PANTHER" id="PTHR42966">
    <property type="entry name" value="N-ACETYLNEURAMINATE SYNTHASE"/>
    <property type="match status" value="1"/>
</dbReference>
<gene>
    <name evidence="2" type="ORF">LCGC14_1008230</name>
</gene>
<reference evidence="2" key="1">
    <citation type="journal article" date="2015" name="Nature">
        <title>Complex archaea that bridge the gap between prokaryotes and eukaryotes.</title>
        <authorList>
            <person name="Spang A."/>
            <person name="Saw J.H."/>
            <person name="Jorgensen S.L."/>
            <person name="Zaremba-Niedzwiedzka K."/>
            <person name="Martijn J."/>
            <person name="Lind A.E."/>
            <person name="van Eijk R."/>
            <person name="Schleper C."/>
            <person name="Guy L."/>
            <person name="Ettema T.J."/>
        </authorList>
    </citation>
    <scope>NUCLEOTIDE SEQUENCE</scope>
</reference>
<dbReference type="EMBL" id="LAZR01003942">
    <property type="protein sequence ID" value="KKN13249.1"/>
    <property type="molecule type" value="Genomic_DNA"/>
</dbReference>
<dbReference type="InterPro" id="IPR013132">
    <property type="entry name" value="PseI/NeuA/B-like_N"/>
</dbReference>
<evidence type="ECO:0000313" key="2">
    <source>
        <dbReference type="EMBL" id="KKN13249.1"/>
    </source>
</evidence>